<proteinExistence type="predicted"/>
<comment type="caution">
    <text evidence="3">The sequence shown here is derived from an EMBL/GenBank/DDBJ whole genome shotgun (WGS) entry which is preliminary data.</text>
</comment>
<dbReference type="Pfam" id="PF00248">
    <property type="entry name" value="Aldo_ket_red"/>
    <property type="match status" value="1"/>
</dbReference>
<reference evidence="3" key="1">
    <citation type="submission" date="2019-11" db="EMBL/GenBank/DDBJ databases">
        <title>Bipolaris sorokiniana Genome sequencing.</title>
        <authorList>
            <person name="Wang H."/>
        </authorList>
    </citation>
    <scope>NUCLEOTIDE SEQUENCE</scope>
</reference>
<dbReference type="InterPro" id="IPR023210">
    <property type="entry name" value="NADP_OxRdtase_dom"/>
</dbReference>
<evidence type="ECO:0000313" key="3">
    <source>
        <dbReference type="EMBL" id="KAF5853974.1"/>
    </source>
</evidence>
<dbReference type="EMBL" id="WNKQ01000001">
    <property type="protein sequence ID" value="KAF5853974.1"/>
    <property type="molecule type" value="Genomic_DNA"/>
</dbReference>
<dbReference type="GO" id="GO:0016491">
    <property type="term" value="F:oxidoreductase activity"/>
    <property type="evidence" value="ECO:0007669"/>
    <property type="project" value="UniProtKB-KW"/>
</dbReference>
<organism evidence="3 4">
    <name type="scientific">Cochliobolus sativus</name>
    <name type="common">Common root rot and spot blotch fungus</name>
    <name type="synonym">Bipolaris sorokiniana</name>
    <dbReference type="NCBI Taxonomy" id="45130"/>
    <lineage>
        <taxon>Eukaryota</taxon>
        <taxon>Fungi</taxon>
        <taxon>Dikarya</taxon>
        <taxon>Ascomycota</taxon>
        <taxon>Pezizomycotina</taxon>
        <taxon>Dothideomycetes</taxon>
        <taxon>Pleosporomycetidae</taxon>
        <taxon>Pleosporales</taxon>
        <taxon>Pleosporineae</taxon>
        <taxon>Pleosporaceae</taxon>
        <taxon>Bipolaris</taxon>
    </lineage>
</organism>
<dbReference type="SUPFAM" id="SSF51430">
    <property type="entry name" value="NAD(P)-linked oxidoreductase"/>
    <property type="match status" value="1"/>
</dbReference>
<dbReference type="CDD" id="cd19071">
    <property type="entry name" value="AKR_AKR1-5-like"/>
    <property type="match status" value="1"/>
</dbReference>
<sequence>MIATSPRIAALSFASCLKPCAPSRTMASVSTTNRISRLYDDKSAFIYGTAWKKDQTKRLVKEALIVGFRRVDTAAQPRHYQEALVGEAIREAFTEGLLKREELYLQTKYTTPAGQDLNNMPYDPSAPLDSQIHTSVASSFKNLHHVSESPNDSYLDCLLLHSPLPTIEQTIQAWKLLETYIPHRIRSLGISNVTLAALQALYQNATIKPAVVQNRFYPQTRYDVPLRNFCKEHDIVYQSFWTLTGNPALLQSQPVVVLARAAQVEIPIALYALVIDQGVVVLNGTTSREHMEMDLEGVQKVRGWAVEKPQEFAAIAEDFKTIVG</sequence>
<evidence type="ECO:0000259" key="2">
    <source>
        <dbReference type="Pfam" id="PF00248"/>
    </source>
</evidence>
<gene>
    <name evidence="3" type="ORF">GGP41_006760</name>
</gene>
<evidence type="ECO:0000313" key="4">
    <source>
        <dbReference type="Proteomes" id="UP000624244"/>
    </source>
</evidence>
<protein>
    <recommendedName>
        <fullName evidence="2">NADP-dependent oxidoreductase domain-containing protein</fullName>
    </recommendedName>
</protein>
<accession>A0A8H5ZRV8</accession>
<dbReference type="Gene3D" id="3.20.20.100">
    <property type="entry name" value="NADP-dependent oxidoreductase domain"/>
    <property type="match status" value="1"/>
</dbReference>
<dbReference type="InterPro" id="IPR020471">
    <property type="entry name" value="AKR"/>
</dbReference>
<evidence type="ECO:0000256" key="1">
    <source>
        <dbReference type="ARBA" id="ARBA00023002"/>
    </source>
</evidence>
<dbReference type="PANTHER" id="PTHR11732">
    <property type="entry name" value="ALDO/KETO REDUCTASE"/>
    <property type="match status" value="1"/>
</dbReference>
<dbReference type="Proteomes" id="UP000624244">
    <property type="component" value="Unassembled WGS sequence"/>
</dbReference>
<dbReference type="InterPro" id="IPR036812">
    <property type="entry name" value="NAD(P)_OxRdtase_dom_sf"/>
</dbReference>
<dbReference type="AlphaFoldDB" id="A0A8H5ZRV8"/>
<keyword evidence="1" id="KW-0560">Oxidoreductase</keyword>
<feature type="domain" description="NADP-dependent oxidoreductase" evidence="2">
    <location>
        <begin position="50"/>
        <end position="238"/>
    </location>
</feature>
<name>A0A8H5ZRV8_COCSA</name>